<keyword evidence="2" id="KW-1185">Reference proteome</keyword>
<name>A0ACC0LBY0_RHOML</name>
<dbReference type="EMBL" id="CM046400">
    <property type="protein sequence ID" value="KAI8526072.1"/>
    <property type="molecule type" value="Genomic_DNA"/>
</dbReference>
<dbReference type="Proteomes" id="UP001062846">
    <property type="component" value="Chromosome 13"/>
</dbReference>
<gene>
    <name evidence="1" type="ORF">RHMOL_Rhmol13G0280400</name>
</gene>
<evidence type="ECO:0000313" key="1">
    <source>
        <dbReference type="EMBL" id="KAI8526072.1"/>
    </source>
</evidence>
<proteinExistence type="predicted"/>
<protein>
    <submittedName>
        <fullName evidence="1">Uncharacterized protein</fullName>
    </submittedName>
</protein>
<sequence length="564" mass="64776">MEPKIEKFFEPVVLTPFQSTPSLDRQFQSIPWSVADSVADCEREVAEAEKGSSDELKSECQMKLSWALVHSKRPEDVLRGIAMLDGGKIDVHPSVYSVDWLPSFFLLAKPLLFAASLAGISSPLQMKEKVYLLAVGHYRSGDYTRSMQLVGQCLEIAPDWMQALTLKKAIEDTITIDESQFSSHQPSETIDLQHPIMQKKKKGQVQTRERNPNWTKEEDEALCRAWLRIPENPTDTDYTGARLWDRIREDFIDILGYEADRANTGLMHRWSSIQPRLIKYSGFVRSVEGGTHTSGYNGEGLIGAAKQLYYKSEGRPFKWVGCWLILKDSTKWNSYTQEHECKKHKIARRKRDGSDLDVEQTLDSLNPSTLATLGSNAGSVTLDNGNSPWSQGSHELPRPLGRKVAKKIHRKKNLDHSEALKFFAEEFNNLRKEQKEIAEQEINMAKQREQMKIQGKLELERMRIAAKREKEDMAFEKEIMMADPNSLPTEEGKAWVIAQQKVIWRAESKLERERMRFEGKHEQERMKLEKEIMMTDPNLVPTEEGKTWFVAQQKKICTRSMQGV</sequence>
<accession>A0ACC0LBY0</accession>
<evidence type="ECO:0000313" key="2">
    <source>
        <dbReference type="Proteomes" id="UP001062846"/>
    </source>
</evidence>
<comment type="caution">
    <text evidence="1">The sequence shown here is derived from an EMBL/GenBank/DDBJ whole genome shotgun (WGS) entry which is preliminary data.</text>
</comment>
<organism evidence="1 2">
    <name type="scientific">Rhododendron molle</name>
    <name type="common">Chinese azalea</name>
    <name type="synonym">Azalea mollis</name>
    <dbReference type="NCBI Taxonomy" id="49168"/>
    <lineage>
        <taxon>Eukaryota</taxon>
        <taxon>Viridiplantae</taxon>
        <taxon>Streptophyta</taxon>
        <taxon>Embryophyta</taxon>
        <taxon>Tracheophyta</taxon>
        <taxon>Spermatophyta</taxon>
        <taxon>Magnoliopsida</taxon>
        <taxon>eudicotyledons</taxon>
        <taxon>Gunneridae</taxon>
        <taxon>Pentapetalae</taxon>
        <taxon>asterids</taxon>
        <taxon>Ericales</taxon>
        <taxon>Ericaceae</taxon>
        <taxon>Ericoideae</taxon>
        <taxon>Rhodoreae</taxon>
        <taxon>Rhododendron</taxon>
    </lineage>
</organism>
<reference evidence="1" key="1">
    <citation type="submission" date="2022-02" db="EMBL/GenBank/DDBJ databases">
        <title>Plant Genome Project.</title>
        <authorList>
            <person name="Zhang R.-G."/>
        </authorList>
    </citation>
    <scope>NUCLEOTIDE SEQUENCE</scope>
    <source>
        <strain evidence="1">AT1</strain>
    </source>
</reference>